<feature type="compositionally biased region" description="Polar residues" evidence="1">
    <location>
        <begin position="138"/>
        <end position="154"/>
    </location>
</feature>
<dbReference type="EMBL" id="BGZK01002855">
    <property type="protein sequence ID" value="GBP96976.1"/>
    <property type="molecule type" value="Genomic_DNA"/>
</dbReference>
<evidence type="ECO:0000313" key="2">
    <source>
        <dbReference type="EMBL" id="GBP96976.1"/>
    </source>
</evidence>
<accession>A0A4C2A8H0</accession>
<sequence length="190" mass="21001">MRSRQHLGKNRRAAVLTVPAQQRQGWPLCLQQALRTTCRFARRTSTPPQNVRVVRVSSKTRPSTVAAETVRIESPPILTIGGLQPALYRHGARLRRGKANRLPAPSCIRSALGADRRSISHVMTLPPKPSHRPHSRSYTAGNGSRSKSSNSTFHNAGPRTESGGTPLWTSSTRLRRQGNPTPVRKRSVRV</sequence>
<feature type="region of interest" description="Disordered" evidence="1">
    <location>
        <begin position="123"/>
        <end position="190"/>
    </location>
</feature>
<reference evidence="2 3" key="1">
    <citation type="journal article" date="2019" name="Commun. Biol.">
        <title>The bagworm genome reveals a unique fibroin gene that provides high tensile strength.</title>
        <authorList>
            <person name="Kono N."/>
            <person name="Nakamura H."/>
            <person name="Ohtoshi R."/>
            <person name="Tomita M."/>
            <person name="Numata K."/>
            <person name="Arakawa K."/>
        </authorList>
    </citation>
    <scope>NUCLEOTIDE SEQUENCE [LARGE SCALE GENOMIC DNA]</scope>
</reference>
<evidence type="ECO:0000256" key="1">
    <source>
        <dbReference type="SAM" id="MobiDB-lite"/>
    </source>
</evidence>
<evidence type="ECO:0000313" key="3">
    <source>
        <dbReference type="Proteomes" id="UP000299102"/>
    </source>
</evidence>
<dbReference type="Proteomes" id="UP000299102">
    <property type="component" value="Unassembled WGS sequence"/>
</dbReference>
<keyword evidence="3" id="KW-1185">Reference proteome</keyword>
<gene>
    <name evidence="2" type="ORF">EVAR_89953_1</name>
</gene>
<proteinExistence type="predicted"/>
<dbReference type="AlphaFoldDB" id="A0A4C2A8H0"/>
<organism evidence="2 3">
    <name type="scientific">Eumeta variegata</name>
    <name type="common">Bagworm moth</name>
    <name type="synonym">Eumeta japonica</name>
    <dbReference type="NCBI Taxonomy" id="151549"/>
    <lineage>
        <taxon>Eukaryota</taxon>
        <taxon>Metazoa</taxon>
        <taxon>Ecdysozoa</taxon>
        <taxon>Arthropoda</taxon>
        <taxon>Hexapoda</taxon>
        <taxon>Insecta</taxon>
        <taxon>Pterygota</taxon>
        <taxon>Neoptera</taxon>
        <taxon>Endopterygota</taxon>
        <taxon>Lepidoptera</taxon>
        <taxon>Glossata</taxon>
        <taxon>Ditrysia</taxon>
        <taxon>Tineoidea</taxon>
        <taxon>Psychidae</taxon>
        <taxon>Oiketicinae</taxon>
        <taxon>Eumeta</taxon>
    </lineage>
</organism>
<name>A0A4C2A8H0_EUMVA</name>
<protein>
    <submittedName>
        <fullName evidence="2">Uncharacterized protein</fullName>
    </submittedName>
</protein>
<comment type="caution">
    <text evidence="2">The sequence shown here is derived from an EMBL/GenBank/DDBJ whole genome shotgun (WGS) entry which is preliminary data.</text>
</comment>